<reference evidence="3 4" key="1">
    <citation type="submission" date="2018-10" db="EMBL/GenBank/DDBJ databases">
        <title>Phylogenomics of Brevibacillus.</title>
        <authorList>
            <person name="Dunlap C."/>
        </authorList>
    </citation>
    <scope>NUCLEOTIDE SEQUENCE [LARGE SCALE GENOMIC DNA]</scope>
    <source>
        <strain evidence="3 4">DSM 100115</strain>
    </source>
</reference>
<organism evidence="3 4">
    <name type="scientific">Brevibacillus gelatini</name>
    <dbReference type="NCBI Taxonomy" id="1655277"/>
    <lineage>
        <taxon>Bacteria</taxon>
        <taxon>Bacillati</taxon>
        <taxon>Bacillota</taxon>
        <taxon>Bacilli</taxon>
        <taxon>Bacillales</taxon>
        <taxon>Paenibacillaceae</taxon>
        <taxon>Brevibacillus</taxon>
    </lineage>
</organism>
<keyword evidence="3" id="KW-0808">Transferase</keyword>
<dbReference type="AlphaFoldDB" id="A0A3M8ATC3"/>
<evidence type="ECO:0000313" key="3">
    <source>
        <dbReference type="EMBL" id="RNB53845.1"/>
    </source>
</evidence>
<dbReference type="InterPro" id="IPR036477">
    <property type="entry name" value="Formyl_transf_N_sf"/>
</dbReference>
<dbReference type="GO" id="GO:0004479">
    <property type="term" value="F:methionyl-tRNA formyltransferase activity"/>
    <property type="evidence" value="ECO:0007669"/>
    <property type="project" value="TreeGrafter"/>
</dbReference>
<accession>A0A3M8ATC3</accession>
<dbReference type="EMBL" id="RHHS01000046">
    <property type="protein sequence ID" value="RNB53845.1"/>
    <property type="molecule type" value="Genomic_DNA"/>
</dbReference>
<comment type="caution">
    <text evidence="3">The sequence shown here is derived from an EMBL/GenBank/DDBJ whole genome shotgun (WGS) entry which is preliminary data.</text>
</comment>
<dbReference type="CDD" id="cd08651">
    <property type="entry name" value="FMT_core_like_4"/>
    <property type="match status" value="1"/>
</dbReference>
<dbReference type="SUPFAM" id="SSF50486">
    <property type="entry name" value="FMT C-terminal domain-like"/>
    <property type="match status" value="1"/>
</dbReference>
<dbReference type="GO" id="GO:0005829">
    <property type="term" value="C:cytosol"/>
    <property type="evidence" value="ECO:0007669"/>
    <property type="project" value="TreeGrafter"/>
</dbReference>
<name>A0A3M8ATC3_9BACL</name>
<feature type="domain" description="Formyl transferase N-terminal" evidence="1">
    <location>
        <begin position="1"/>
        <end position="173"/>
    </location>
</feature>
<proteinExistence type="predicted"/>
<dbReference type="RefSeq" id="WP_122906221.1">
    <property type="nucleotide sequence ID" value="NZ_RHHS01000046.1"/>
</dbReference>
<dbReference type="Gene3D" id="3.40.50.12230">
    <property type="match status" value="1"/>
</dbReference>
<dbReference type="Pfam" id="PF02911">
    <property type="entry name" value="Formyl_trans_C"/>
    <property type="match status" value="1"/>
</dbReference>
<evidence type="ECO:0000259" key="2">
    <source>
        <dbReference type="Pfam" id="PF02911"/>
    </source>
</evidence>
<gene>
    <name evidence="3" type="ORF">EDM57_18770</name>
</gene>
<keyword evidence="4" id="KW-1185">Reference proteome</keyword>
<dbReference type="Proteomes" id="UP000268829">
    <property type="component" value="Unassembled WGS sequence"/>
</dbReference>
<dbReference type="SUPFAM" id="SSF53328">
    <property type="entry name" value="Formyltransferase"/>
    <property type="match status" value="1"/>
</dbReference>
<dbReference type="PANTHER" id="PTHR11138">
    <property type="entry name" value="METHIONYL-TRNA FORMYLTRANSFERASE"/>
    <property type="match status" value="1"/>
</dbReference>
<dbReference type="Pfam" id="PF00551">
    <property type="entry name" value="Formyl_trans_N"/>
    <property type="match status" value="1"/>
</dbReference>
<dbReference type="CDD" id="cd08702">
    <property type="entry name" value="Arna_FMT_C"/>
    <property type="match status" value="1"/>
</dbReference>
<dbReference type="InterPro" id="IPR011034">
    <property type="entry name" value="Formyl_transferase-like_C_sf"/>
</dbReference>
<evidence type="ECO:0000259" key="1">
    <source>
        <dbReference type="Pfam" id="PF00551"/>
    </source>
</evidence>
<feature type="domain" description="Formyl transferase C-terminal" evidence="2">
    <location>
        <begin position="203"/>
        <end position="287"/>
    </location>
</feature>
<protein>
    <submittedName>
        <fullName evidence="3">Formyl transferase</fullName>
    </submittedName>
</protein>
<dbReference type="PANTHER" id="PTHR11138:SF5">
    <property type="entry name" value="METHIONYL-TRNA FORMYLTRANSFERASE, MITOCHONDRIAL"/>
    <property type="match status" value="1"/>
</dbReference>
<evidence type="ECO:0000313" key="4">
    <source>
        <dbReference type="Proteomes" id="UP000268829"/>
    </source>
</evidence>
<sequence>MKIIFIGSVQFSLIALQQVLASPGADVIGIITKRESSFNADFCSLEGIARKNNIPCLALERHSSEQMVNWISSLQPDVIYCFGWSNLLPNEILTIPPLGVIGYHPAALPQNRGRHPIIWALALGLKTTASTFFFMDEGADSGDILSQVSVQVEPSDDAATLYEKLARVACKQILQFTKELSIGTFKRTPQDHSQSNYWRKRGKKDGEIDWRMASTSIHNLVRALTKPYVGAHCMYKEKEVKIWKTELVDEIDGYENIEPGKVLNVMNGSILIKCGVGAIRVTDHEFAELPEEGCYL</sequence>
<dbReference type="InterPro" id="IPR005793">
    <property type="entry name" value="Formyl_trans_C"/>
</dbReference>
<dbReference type="InterPro" id="IPR002376">
    <property type="entry name" value="Formyl_transf_N"/>
</dbReference>
<dbReference type="OrthoDB" id="9802815at2"/>